<protein>
    <submittedName>
        <fullName evidence="1">DUF6352 family protein</fullName>
    </submittedName>
</protein>
<dbReference type="AlphaFoldDB" id="A0AAU8CLG7"/>
<evidence type="ECO:0000313" key="1">
    <source>
        <dbReference type="EMBL" id="XCG47193.1"/>
    </source>
</evidence>
<name>A0AAU8CLG7_9HYPH</name>
<gene>
    <name evidence="1" type="ORF">ABVK50_18070</name>
</gene>
<proteinExistence type="predicted"/>
<dbReference type="EMBL" id="CP159253">
    <property type="protein sequence ID" value="XCG47193.1"/>
    <property type="molecule type" value="Genomic_DNA"/>
</dbReference>
<reference evidence="1" key="1">
    <citation type="submission" date="2024-06" db="EMBL/GenBank/DDBJ databases">
        <title>Mesorhizobium karijinii sp. nov., a symbiont of the iconic Swainsona formosa from arid Australia.</title>
        <authorList>
            <person name="Hill Y.J."/>
            <person name="Watkin E.L.J."/>
            <person name="O'Hara G.W."/>
            <person name="Terpolilli J."/>
            <person name="Tye M.L."/>
            <person name="Kohlmeier M.G."/>
        </authorList>
    </citation>
    <scope>NUCLEOTIDE SEQUENCE</scope>
    <source>
        <strain evidence="1">WSM2240</strain>
    </source>
</reference>
<dbReference type="InterPro" id="IPR045932">
    <property type="entry name" value="DUF6352"/>
</dbReference>
<sequence length="340" mass="37965">MKDFWVSSGHHLLDRDEAGRLLVTDAFLKAYLARPELLPPESACEAELRLHHELLMHHPRRPVAKEEIATLEDPDARENWEFMIAFRDHVLAAPSLEAAYLALARGSGDNNNIPPLFMNQLAQVILRNALDGQHDSCVLRAAELFYRPQRVTSHEGAVLLADAETIELHEQNRHASPLLNMLGGPAVTELEILDEKNSESYFARSDAFDMVLKLGGAGSPARRGLATAMEIWIRHLLAVSVKIEPVERIEDDDWAWFVGLDAEATRIGNTLWAGNELDPEAAQRVIALFRLTFSDQGEVRPEVGARPVWLIMAMAPDRTIRMKPQNLIAGLPFRAAGTMN</sequence>
<organism evidence="1">
    <name type="scientific">Mesorhizobium sp. WSM2240</name>
    <dbReference type="NCBI Taxonomy" id="3228851"/>
    <lineage>
        <taxon>Bacteria</taxon>
        <taxon>Pseudomonadati</taxon>
        <taxon>Pseudomonadota</taxon>
        <taxon>Alphaproteobacteria</taxon>
        <taxon>Hyphomicrobiales</taxon>
        <taxon>Phyllobacteriaceae</taxon>
        <taxon>Mesorhizobium</taxon>
    </lineage>
</organism>
<dbReference type="Pfam" id="PF19879">
    <property type="entry name" value="DUF6352"/>
    <property type="match status" value="1"/>
</dbReference>
<accession>A0AAU8CLG7</accession>
<dbReference type="RefSeq" id="WP_353645256.1">
    <property type="nucleotide sequence ID" value="NZ_CP159253.1"/>
</dbReference>